<dbReference type="InterPro" id="IPR039422">
    <property type="entry name" value="MarR/SlyA-like"/>
</dbReference>
<evidence type="ECO:0000313" key="6">
    <source>
        <dbReference type="Proteomes" id="UP000309174"/>
    </source>
</evidence>
<protein>
    <submittedName>
        <fullName evidence="5">MarR family transcriptional regulator</fullName>
    </submittedName>
</protein>
<dbReference type="InterPro" id="IPR000835">
    <property type="entry name" value="HTH_MarR-typ"/>
</dbReference>
<dbReference type="InterPro" id="IPR023187">
    <property type="entry name" value="Tscrpt_reg_MarR-type_CS"/>
</dbReference>
<organism evidence="5 6">
    <name type="scientific">Actinomadura soli</name>
    <dbReference type="NCBI Taxonomy" id="2508997"/>
    <lineage>
        <taxon>Bacteria</taxon>
        <taxon>Bacillati</taxon>
        <taxon>Actinomycetota</taxon>
        <taxon>Actinomycetes</taxon>
        <taxon>Streptosporangiales</taxon>
        <taxon>Thermomonosporaceae</taxon>
        <taxon>Actinomadura</taxon>
    </lineage>
</organism>
<keyword evidence="2" id="KW-0238">DNA-binding</keyword>
<keyword evidence="1" id="KW-0805">Transcription regulation</keyword>
<evidence type="ECO:0000256" key="2">
    <source>
        <dbReference type="ARBA" id="ARBA00023125"/>
    </source>
</evidence>
<accession>A0A5C4JB23</accession>
<dbReference type="EMBL" id="VCKW01000080">
    <property type="protein sequence ID" value="TMR00166.1"/>
    <property type="molecule type" value="Genomic_DNA"/>
</dbReference>
<dbReference type="Gene3D" id="1.10.10.10">
    <property type="entry name" value="Winged helix-like DNA-binding domain superfamily/Winged helix DNA-binding domain"/>
    <property type="match status" value="1"/>
</dbReference>
<dbReference type="AlphaFoldDB" id="A0A5C4JB23"/>
<dbReference type="PANTHER" id="PTHR33164:SF43">
    <property type="entry name" value="HTH-TYPE TRANSCRIPTIONAL REPRESSOR YETL"/>
    <property type="match status" value="1"/>
</dbReference>
<dbReference type="GO" id="GO:0003677">
    <property type="term" value="F:DNA binding"/>
    <property type="evidence" value="ECO:0007669"/>
    <property type="project" value="UniProtKB-KW"/>
</dbReference>
<comment type="caution">
    <text evidence="5">The sequence shown here is derived from an EMBL/GenBank/DDBJ whole genome shotgun (WGS) entry which is preliminary data.</text>
</comment>
<dbReference type="Pfam" id="PF01047">
    <property type="entry name" value="MarR"/>
    <property type="match status" value="1"/>
</dbReference>
<dbReference type="InterPro" id="IPR036388">
    <property type="entry name" value="WH-like_DNA-bd_sf"/>
</dbReference>
<dbReference type="PROSITE" id="PS50995">
    <property type="entry name" value="HTH_MARR_2"/>
    <property type="match status" value="1"/>
</dbReference>
<keyword evidence="6" id="KW-1185">Reference proteome</keyword>
<name>A0A5C4JB23_9ACTN</name>
<keyword evidence="3" id="KW-0804">Transcription</keyword>
<dbReference type="Proteomes" id="UP000309174">
    <property type="component" value="Unassembled WGS sequence"/>
</dbReference>
<reference evidence="5 6" key="1">
    <citation type="submission" date="2019-05" db="EMBL/GenBank/DDBJ databases">
        <title>Draft genome sequence of Actinomadura sp. 14C53.</title>
        <authorList>
            <person name="Saricaoglu S."/>
            <person name="Isik K."/>
        </authorList>
    </citation>
    <scope>NUCLEOTIDE SEQUENCE [LARGE SCALE GENOMIC DNA]</scope>
    <source>
        <strain evidence="5 6">14C53</strain>
    </source>
</reference>
<proteinExistence type="predicted"/>
<dbReference type="SMART" id="SM00347">
    <property type="entry name" value="HTH_MARR"/>
    <property type="match status" value="1"/>
</dbReference>
<sequence>MAADAADTADTWGLTADAADDVDPLVMGVRDRWEEQGLLGGPWPFMAICAVGRLNQLLKKALDTELKRLDLTRTGYFLLTTLALTVHGRARLSTLGRILMMHPTTVKLTVDQLEAVGLVARSPHPRDRRATLVEITAAGRDRANEVSLALESPGGELAAFDGRHREIFEALQPARLAAGDVELLNPGAGRDRGHRDG</sequence>
<evidence type="ECO:0000259" key="4">
    <source>
        <dbReference type="PROSITE" id="PS50995"/>
    </source>
</evidence>
<gene>
    <name evidence="5" type="ORF">ETD83_17400</name>
</gene>
<dbReference type="PANTHER" id="PTHR33164">
    <property type="entry name" value="TRANSCRIPTIONAL REGULATOR, MARR FAMILY"/>
    <property type="match status" value="1"/>
</dbReference>
<dbReference type="SUPFAM" id="SSF46785">
    <property type="entry name" value="Winged helix' DNA-binding domain"/>
    <property type="match status" value="1"/>
</dbReference>
<evidence type="ECO:0000256" key="3">
    <source>
        <dbReference type="ARBA" id="ARBA00023163"/>
    </source>
</evidence>
<evidence type="ECO:0000313" key="5">
    <source>
        <dbReference type="EMBL" id="TMR00166.1"/>
    </source>
</evidence>
<evidence type="ECO:0000256" key="1">
    <source>
        <dbReference type="ARBA" id="ARBA00023015"/>
    </source>
</evidence>
<dbReference type="InterPro" id="IPR036390">
    <property type="entry name" value="WH_DNA-bd_sf"/>
</dbReference>
<dbReference type="GO" id="GO:0006950">
    <property type="term" value="P:response to stress"/>
    <property type="evidence" value="ECO:0007669"/>
    <property type="project" value="TreeGrafter"/>
</dbReference>
<feature type="domain" description="HTH marR-type" evidence="4">
    <location>
        <begin position="44"/>
        <end position="193"/>
    </location>
</feature>
<dbReference type="GO" id="GO:0003700">
    <property type="term" value="F:DNA-binding transcription factor activity"/>
    <property type="evidence" value="ECO:0007669"/>
    <property type="project" value="InterPro"/>
</dbReference>
<dbReference type="PROSITE" id="PS01117">
    <property type="entry name" value="HTH_MARR_1"/>
    <property type="match status" value="1"/>
</dbReference>
<dbReference type="OrthoDB" id="4463574at2"/>